<comment type="caution">
    <text evidence="6">The sequence shown here is derived from an EMBL/GenBank/DDBJ whole genome shotgun (WGS) entry which is preliminary data.</text>
</comment>
<dbReference type="PANTHER" id="PTHR10584">
    <property type="entry name" value="SUGAR KINASE"/>
    <property type="match status" value="1"/>
</dbReference>
<name>A0A328PIN5_9EURY</name>
<dbReference type="GO" id="GO:0006796">
    <property type="term" value="P:phosphate-containing compound metabolic process"/>
    <property type="evidence" value="ECO:0007669"/>
    <property type="project" value="UniProtKB-ARBA"/>
</dbReference>
<evidence type="ECO:0000256" key="1">
    <source>
        <dbReference type="ARBA" id="ARBA00010688"/>
    </source>
</evidence>
<evidence type="ECO:0000259" key="5">
    <source>
        <dbReference type="Pfam" id="PF00294"/>
    </source>
</evidence>
<organism evidence="6 7">
    <name type="scientific">Methanothermobacter tenebrarum</name>
    <dbReference type="NCBI Taxonomy" id="680118"/>
    <lineage>
        <taxon>Archaea</taxon>
        <taxon>Methanobacteriati</taxon>
        <taxon>Methanobacteriota</taxon>
        <taxon>Methanomada group</taxon>
        <taxon>Methanobacteria</taxon>
        <taxon>Methanobacteriales</taxon>
        <taxon>Methanobacteriaceae</taxon>
        <taxon>Methanothermobacter</taxon>
    </lineage>
</organism>
<evidence type="ECO:0000256" key="4">
    <source>
        <dbReference type="RuleBase" id="RU003704"/>
    </source>
</evidence>
<feature type="domain" description="Carbohydrate kinase PfkB" evidence="5">
    <location>
        <begin position="2"/>
        <end position="278"/>
    </location>
</feature>
<proteinExistence type="inferred from homology"/>
<dbReference type="InterPro" id="IPR029056">
    <property type="entry name" value="Ribokinase-like"/>
</dbReference>
<dbReference type="AlphaFoldDB" id="A0A328PIN5"/>
<keyword evidence="7" id="KW-1185">Reference proteome</keyword>
<gene>
    <name evidence="6" type="ORF">DPC56_00125</name>
</gene>
<comment type="similarity">
    <text evidence="1 4">Belongs to the carbohydrate kinase PfkB family.</text>
</comment>
<protein>
    <submittedName>
        <fullName evidence="6">Carbohydrate kinase family protein</fullName>
    </submittedName>
</protein>
<evidence type="ECO:0000256" key="2">
    <source>
        <dbReference type="ARBA" id="ARBA00022679"/>
    </source>
</evidence>
<dbReference type="PRINTS" id="PR00990">
    <property type="entry name" value="RIBOKINASE"/>
</dbReference>
<keyword evidence="3 4" id="KW-0418">Kinase</keyword>
<keyword evidence="2 4" id="KW-0808">Transferase</keyword>
<dbReference type="GO" id="GO:0016301">
    <property type="term" value="F:kinase activity"/>
    <property type="evidence" value="ECO:0007669"/>
    <property type="project" value="UniProtKB-KW"/>
</dbReference>
<dbReference type="SUPFAM" id="SSF53613">
    <property type="entry name" value="Ribokinase-like"/>
    <property type="match status" value="1"/>
</dbReference>
<dbReference type="Gene3D" id="3.40.1190.20">
    <property type="match status" value="1"/>
</dbReference>
<dbReference type="Proteomes" id="UP000249782">
    <property type="component" value="Unassembled WGS sequence"/>
</dbReference>
<sequence>MDIVSVGTANIDFILKVPSFVEPDTEMNIEKLHLSPGGSALNFAVHATRNGLKTGIIAKVGLDYFGDIIYNRLKDEGVDIKGLSRTTGSTGMAFISVDGTGRRSIYSFIGANKELKIGKREIEYISRADFTHLGGTYLEIAFPVAEHANLLSFAPGALLAAYGVSTLRPILQNTDVLFLNEHELKLLTGKSPKEGINLLINEGIPLIVITRGSKGAEVYTEKDVVKYKVKEVEALDTTGAGDAFAAGFIASWTKGESLNSCLKRAHECALKNLKKLGAI</sequence>
<accession>A0A328PIN5</accession>
<evidence type="ECO:0000313" key="7">
    <source>
        <dbReference type="Proteomes" id="UP000249782"/>
    </source>
</evidence>
<evidence type="ECO:0000313" key="6">
    <source>
        <dbReference type="EMBL" id="RAO79735.1"/>
    </source>
</evidence>
<dbReference type="PROSITE" id="PS00584">
    <property type="entry name" value="PFKB_KINASES_2"/>
    <property type="match status" value="1"/>
</dbReference>
<dbReference type="InterPro" id="IPR002139">
    <property type="entry name" value="Ribo/fructo_kinase"/>
</dbReference>
<dbReference type="Pfam" id="PF00294">
    <property type="entry name" value="PfkB"/>
    <property type="match status" value="1"/>
</dbReference>
<dbReference type="RefSeq" id="WP_112093046.1">
    <property type="nucleotide sequence ID" value="NZ_QLOE01000001.1"/>
</dbReference>
<reference evidence="6 7" key="1">
    <citation type="submission" date="2018-06" db="EMBL/GenBank/DDBJ databases">
        <title>Draft genome sequence of hyperthermophilic methanogen Methanothermobacter tenebrarum sp. MCM-B 1447.</title>
        <authorList>
            <person name="Pore S.D."/>
            <person name="Dagar S."/>
            <person name="Dhakephalkar P.K."/>
        </authorList>
    </citation>
    <scope>NUCLEOTIDE SEQUENCE [LARGE SCALE GENOMIC DNA]</scope>
    <source>
        <strain evidence="6 7">MCM B 1447</strain>
    </source>
</reference>
<dbReference type="InterPro" id="IPR011611">
    <property type="entry name" value="PfkB_dom"/>
</dbReference>
<dbReference type="InterPro" id="IPR002173">
    <property type="entry name" value="Carboh/pur_kinase_PfkB_CS"/>
</dbReference>
<dbReference type="CDD" id="cd01942">
    <property type="entry name" value="ribokinase_group_A"/>
    <property type="match status" value="1"/>
</dbReference>
<evidence type="ECO:0000256" key="3">
    <source>
        <dbReference type="ARBA" id="ARBA00022777"/>
    </source>
</evidence>
<dbReference type="EMBL" id="QLOE01000001">
    <property type="protein sequence ID" value="RAO79735.1"/>
    <property type="molecule type" value="Genomic_DNA"/>
</dbReference>
<dbReference type="PANTHER" id="PTHR10584:SF166">
    <property type="entry name" value="RIBOKINASE"/>
    <property type="match status" value="1"/>
</dbReference>
<dbReference type="OrthoDB" id="26949at2157"/>